<dbReference type="InterPro" id="IPR029058">
    <property type="entry name" value="AB_hydrolase_fold"/>
</dbReference>
<dbReference type="EMBL" id="BBJS01000062">
    <property type="protein sequence ID" value="GAN15634.1"/>
    <property type="molecule type" value="Genomic_DNA"/>
</dbReference>
<dbReference type="CDD" id="cd14742">
    <property type="entry name" value="PAAR_RHS"/>
    <property type="match status" value="1"/>
</dbReference>
<dbReference type="Pfam" id="PF05488">
    <property type="entry name" value="PAAR_motif"/>
    <property type="match status" value="1"/>
</dbReference>
<protein>
    <submittedName>
        <fullName evidence="1">DNA, contig: SP662</fullName>
    </submittedName>
</protein>
<comment type="caution">
    <text evidence="1">The sequence shown here is derived from an EMBL/GenBank/DDBJ whole genome shotgun (WGS) entry which is preliminary data.</text>
</comment>
<accession>A0A0C9N849</accession>
<organism evidence="1 2">
    <name type="scientific">Sphingomonas paucimobilis NBRC 13935</name>
    <dbReference type="NCBI Taxonomy" id="1219050"/>
    <lineage>
        <taxon>Bacteria</taxon>
        <taxon>Pseudomonadati</taxon>
        <taxon>Pseudomonadota</taxon>
        <taxon>Alphaproteobacteria</taxon>
        <taxon>Sphingomonadales</taxon>
        <taxon>Sphingomonadaceae</taxon>
        <taxon>Sphingomonas</taxon>
    </lineage>
</organism>
<gene>
    <name evidence="1" type="ORF">SP6_62_00110</name>
</gene>
<proteinExistence type="predicted"/>
<dbReference type="SUPFAM" id="SSF53474">
    <property type="entry name" value="alpha/beta-Hydrolases"/>
    <property type="match status" value="1"/>
</dbReference>
<evidence type="ECO:0000313" key="1">
    <source>
        <dbReference type="EMBL" id="GAN15634.1"/>
    </source>
</evidence>
<dbReference type="Gene3D" id="3.40.50.1820">
    <property type="entry name" value="alpha/beta hydrolase"/>
    <property type="match status" value="1"/>
</dbReference>
<evidence type="ECO:0000313" key="2">
    <source>
        <dbReference type="Proteomes" id="UP000032025"/>
    </source>
</evidence>
<sequence>MQGEAPAMSMNAAARVGDPIGHSFSQGLFGEALDGLFFARRSEVDMRAGNLGRLIARGLSGGRWTPADGQLTLGSRDVFINGRPATMTIRSTGQCRQHSGLRTVVSGSRTVSINQREAARVSDTLDCGAFILEGSPDVRIGQGPPPSTCDLLRADAAKIAQFLVEAQAAQAVYDPPGERTPPPGYRNATPKDLRRLNLTEAMLEHPIDPTTGEPTEFRAGVFVNNATGAPLVAFKGTTMTSASDWGQNFAQGLGMDAFYYTHAQNIGDTVANAPGGMGRNARFTGHSLGGGMASAAARSSGLPATTFNAAGLRSDTVPNALPSEIDGVYLKGEILRSSQAIPVMPRTAETRAWPLPPDEPDIKDGMRQAYESDGIVAAGKYAAMRSVNLHLMDEVIPALHMKQRSIALDLVINGCG</sequence>
<keyword evidence="2" id="KW-1185">Reference proteome</keyword>
<dbReference type="Proteomes" id="UP000032025">
    <property type="component" value="Unassembled WGS sequence"/>
</dbReference>
<dbReference type="Pfam" id="PF26363">
    <property type="entry name" value="Phospholipase-like"/>
    <property type="match status" value="1"/>
</dbReference>
<dbReference type="InterPro" id="IPR008727">
    <property type="entry name" value="PAAR_motif"/>
</dbReference>
<reference evidence="1 2" key="1">
    <citation type="submission" date="2014-08" db="EMBL/GenBank/DDBJ databases">
        <title>Whole genome shotgun sequence of Sphingomonas paucimobilis NBRC 13935.</title>
        <authorList>
            <person name="Hosoyama A."/>
            <person name="Hashimoto M."/>
            <person name="Hosoyama Y."/>
            <person name="Noguchi M."/>
            <person name="Uohara A."/>
            <person name="Ohji S."/>
            <person name="Katano-Makiyama Y."/>
            <person name="Ichikawa N."/>
            <person name="Kimura A."/>
            <person name="Yamazoe A."/>
            <person name="Fujita N."/>
        </authorList>
    </citation>
    <scope>NUCLEOTIDE SEQUENCE [LARGE SCALE GENOMIC DNA]</scope>
    <source>
        <strain evidence="1 2">NBRC 13935</strain>
    </source>
</reference>
<dbReference type="Gene3D" id="2.60.200.60">
    <property type="match status" value="1"/>
</dbReference>
<name>A0A0C9N849_SPHPI</name>
<dbReference type="AlphaFoldDB" id="A0A0C9N849"/>